<reference evidence="1" key="1">
    <citation type="journal article" date="2014" name="Front. Microbiol.">
        <title>High frequency of phylogenetically diverse reductive dehalogenase-homologous genes in deep subseafloor sedimentary metagenomes.</title>
        <authorList>
            <person name="Kawai M."/>
            <person name="Futagami T."/>
            <person name="Toyoda A."/>
            <person name="Takaki Y."/>
            <person name="Nishi S."/>
            <person name="Hori S."/>
            <person name="Arai W."/>
            <person name="Tsubouchi T."/>
            <person name="Morono Y."/>
            <person name="Uchiyama I."/>
            <person name="Ito T."/>
            <person name="Fujiyama A."/>
            <person name="Inagaki F."/>
            <person name="Takami H."/>
        </authorList>
    </citation>
    <scope>NUCLEOTIDE SEQUENCE</scope>
    <source>
        <strain evidence="1">Expedition CK06-06</strain>
    </source>
</reference>
<feature type="non-terminal residue" evidence="1">
    <location>
        <position position="92"/>
    </location>
</feature>
<sequence length="92" mass="11018">MNKPEMQKFLEQLFNTVFAAGDPEQLINFYSPDLVGHHDDNVFGFEDIKNRINYMNKRYHNRKYHINEFVMLDDKFVVVWTQQTGIDSNKTM</sequence>
<evidence type="ECO:0000313" key="1">
    <source>
        <dbReference type="EMBL" id="GAH21317.1"/>
    </source>
</evidence>
<dbReference type="Gene3D" id="3.10.450.50">
    <property type="match status" value="1"/>
</dbReference>
<protein>
    <recommendedName>
        <fullName evidence="2">SnoaL-like domain-containing protein</fullName>
    </recommendedName>
</protein>
<dbReference type="AlphaFoldDB" id="X1DM93"/>
<accession>X1DM93</accession>
<name>X1DM93_9ZZZZ</name>
<organism evidence="1">
    <name type="scientific">marine sediment metagenome</name>
    <dbReference type="NCBI Taxonomy" id="412755"/>
    <lineage>
        <taxon>unclassified sequences</taxon>
        <taxon>metagenomes</taxon>
        <taxon>ecological metagenomes</taxon>
    </lineage>
</organism>
<dbReference type="EMBL" id="BART01039544">
    <property type="protein sequence ID" value="GAH21317.1"/>
    <property type="molecule type" value="Genomic_DNA"/>
</dbReference>
<dbReference type="SUPFAM" id="SSF54427">
    <property type="entry name" value="NTF2-like"/>
    <property type="match status" value="1"/>
</dbReference>
<dbReference type="InterPro" id="IPR032710">
    <property type="entry name" value="NTF2-like_dom_sf"/>
</dbReference>
<gene>
    <name evidence="1" type="ORF">S01H4_64934</name>
</gene>
<proteinExistence type="predicted"/>
<comment type="caution">
    <text evidence="1">The sequence shown here is derived from an EMBL/GenBank/DDBJ whole genome shotgun (WGS) entry which is preliminary data.</text>
</comment>
<evidence type="ECO:0008006" key="2">
    <source>
        <dbReference type="Google" id="ProtNLM"/>
    </source>
</evidence>